<dbReference type="GO" id="GO:0005875">
    <property type="term" value="C:microtubule associated complex"/>
    <property type="evidence" value="ECO:0007669"/>
    <property type="project" value="TreeGrafter"/>
</dbReference>
<keyword evidence="6" id="KW-0505">Motor protein</keyword>
<feature type="domain" description="Kinesin motor" evidence="9">
    <location>
        <begin position="7"/>
        <end position="388"/>
    </location>
</feature>
<dbReference type="Gene3D" id="3.40.850.10">
    <property type="entry name" value="Kinesin motor domain"/>
    <property type="match status" value="1"/>
</dbReference>
<evidence type="ECO:0000256" key="4">
    <source>
        <dbReference type="ARBA" id="ARBA00022840"/>
    </source>
</evidence>
<keyword evidence="5 7" id="KW-0175">Coiled coil</keyword>
<evidence type="ECO:0000259" key="9">
    <source>
        <dbReference type="PROSITE" id="PS50067"/>
    </source>
</evidence>
<reference evidence="10" key="1">
    <citation type="submission" date="2021-12" db="EMBL/GenBank/DDBJ databases">
        <title>Prjna785345.</title>
        <authorList>
            <person name="Rujirawat T."/>
            <person name="Krajaejun T."/>
        </authorList>
    </citation>
    <scope>NUCLEOTIDE SEQUENCE</scope>
    <source>
        <strain evidence="10">Pi057C3</strain>
    </source>
</reference>
<feature type="compositionally biased region" description="Acidic residues" evidence="8">
    <location>
        <begin position="857"/>
        <end position="867"/>
    </location>
</feature>
<dbReference type="GO" id="GO:0008017">
    <property type="term" value="F:microtubule binding"/>
    <property type="evidence" value="ECO:0007669"/>
    <property type="project" value="InterPro"/>
</dbReference>
<feature type="binding site" evidence="6">
    <location>
        <begin position="91"/>
        <end position="98"/>
    </location>
    <ligand>
        <name>ATP</name>
        <dbReference type="ChEBI" id="CHEBI:30616"/>
    </ligand>
</feature>
<keyword evidence="4 6" id="KW-0067">ATP-binding</keyword>
<feature type="region of interest" description="Disordered" evidence="8">
    <location>
        <begin position="709"/>
        <end position="740"/>
    </location>
</feature>
<evidence type="ECO:0000256" key="6">
    <source>
        <dbReference type="PROSITE-ProRule" id="PRU00283"/>
    </source>
</evidence>
<evidence type="ECO:0000256" key="7">
    <source>
        <dbReference type="SAM" id="Coils"/>
    </source>
</evidence>
<feature type="region of interest" description="Disordered" evidence="8">
    <location>
        <begin position="110"/>
        <end position="138"/>
    </location>
</feature>
<dbReference type="PRINTS" id="PR00380">
    <property type="entry name" value="KINESINHEAVY"/>
</dbReference>
<keyword evidence="11" id="KW-1185">Reference proteome</keyword>
<evidence type="ECO:0000313" key="11">
    <source>
        <dbReference type="Proteomes" id="UP001209570"/>
    </source>
</evidence>
<gene>
    <name evidence="10" type="ORF">P43SY_000777</name>
</gene>
<proteinExistence type="inferred from homology"/>
<sequence length="1109" mass="121756">MSSSSSRVRVAVRVRPPDYRLPKDEARPPCVAPSPQSSVAVDYHHETQSKTFTFDHVFGSDAGQEDVYVASLQPLLSQLLDGYNVTVIAYGQTGSGKTYTVGNRAAVLNTTPTTSPCRQRRSSLPHSHIPPPEVRSYRGASEDGLIPRLLSDLFASLKKEPSLRTIRVSFLEIYCDALRDLLEDRPGSQDKQLTIREDTQSVWVENLRQMDVESLTKALELMNLGRSRQVVGANALNDQSSRSHVVYTMEIKRKFRNETKTSKLTFVDLAGSERVKKTQVDGTRLKESIQINVGLSALGNVINALADDRLVQRRCSQESAAASKGALSPRRAAKEGHVPFRSSKLTRLLRDALGGNSRTLFIACVSPLDSNAEETLNTLQYANRARNIQNKVEKNVEAESSALQRSASQLEIARLQEQLQRLQQLVEELTATGHGDTLPPSLEPLLRACREAPIEPEAVTAVEGSCAPVFADSTSQTEPIFSANAPMPRIPHPLMMMETSSQCEPPAICTEASTETVPISAVSVETQVSMEAPTLTVERPTTADSWSQSQPVDVASRHDYGFQHSPDMSDRSTETPPVSTLSAEVQASTTCQSIGVNAKPSMVDEQCGPDNRRQSCAMVDAATTCDGITPPEPAAKESRGSESFRRGSLEWRIELEEDDAALIKPLPADIARIKDMNRAFLDWNSVARTSSPVFPMVSSIADAVTLSKVEQPDGVDPEVSTPKKSPLPSLFPSAESLSLDGSDENQEDAVAFPKRIVTFVCDAPVSKPTTRSISRPLSLNMPALHDSYDADCHEDDGLPSNIFIPVVSSPGAHDSPLSVCASTLEETDLLPALSISVKRVEDPLVELGDSEARQQEEEASADNEPDDASNQQPCAEHASGVDELTEARDYILEPLPRSSPLSGVLSSFRPKSLRPMSLFRLDDRLTERLTSKAELLATRLRELRKEQFGECSISNQEDDGAALTPLDSLLSETNALLARQTQHEQQVRALRRRLGRLHEALELPPSPDRLDVFVKSTQIALLQERVVELETLVMKRVQARCAARLEADRWSPTTLLDRSAFLTDDQCQACAQGLEDTAWFRSKVLPLVLDGWIGVSQRDLDAEDLWLRL</sequence>
<evidence type="ECO:0000256" key="8">
    <source>
        <dbReference type="SAM" id="MobiDB-lite"/>
    </source>
</evidence>
<dbReference type="SUPFAM" id="SSF52540">
    <property type="entry name" value="P-loop containing nucleoside triphosphate hydrolases"/>
    <property type="match status" value="1"/>
</dbReference>
<dbReference type="PROSITE" id="PS50067">
    <property type="entry name" value="KINESIN_MOTOR_2"/>
    <property type="match status" value="1"/>
</dbReference>
<dbReference type="GO" id="GO:0003777">
    <property type="term" value="F:microtubule motor activity"/>
    <property type="evidence" value="ECO:0007669"/>
    <property type="project" value="InterPro"/>
</dbReference>
<dbReference type="PANTHER" id="PTHR47969">
    <property type="entry name" value="CHROMOSOME-ASSOCIATED KINESIN KIF4A-RELATED"/>
    <property type="match status" value="1"/>
</dbReference>
<dbReference type="InterPro" id="IPR036961">
    <property type="entry name" value="Kinesin_motor_dom_sf"/>
</dbReference>
<comment type="similarity">
    <text evidence="6">Belongs to the TRAFAC class myosin-kinesin ATPase superfamily. Kinesin family.</text>
</comment>
<dbReference type="Proteomes" id="UP001209570">
    <property type="component" value="Unassembled WGS sequence"/>
</dbReference>
<dbReference type="SMART" id="SM00129">
    <property type="entry name" value="KISc"/>
    <property type="match status" value="1"/>
</dbReference>
<feature type="coiled-coil region" evidence="7">
    <location>
        <begin position="405"/>
        <end position="432"/>
    </location>
</feature>
<feature type="region of interest" description="Disordered" evidence="8">
    <location>
        <begin position="1"/>
        <end position="37"/>
    </location>
</feature>
<dbReference type="AlphaFoldDB" id="A0AAD5LZ17"/>
<dbReference type="InterPro" id="IPR019821">
    <property type="entry name" value="Kinesin_motor_CS"/>
</dbReference>
<feature type="compositionally biased region" description="Basic and acidic residues" evidence="8">
    <location>
        <begin position="15"/>
        <end position="27"/>
    </location>
</feature>
<dbReference type="GO" id="GO:0007018">
    <property type="term" value="P:microtubule-based movement"/>
    <property type="evidence" value="ECO:0007669"/>
    <property type="project" value="InterPro"/>
</dbReference>
<evidence type="ECO:0000256" key="5">
    <source>
        <dbReference type="ARBA" id="ARBA00023054"/>
    </source>
</evidence>
<dbReference type="Pfam" id="PF00225">
    <property type="entry name" value="Kinesin"/>
    <property type="match status" value="1"/>
</dbReference>
<evidence type="ECO:0000313" key="10">
    <source>
        <dbReference type="EMBL" id="KAJ0398332.1"/>
    </source>
</evidence>
<comment type="subcellular location">
    <subcellularLocation>
        <location evidence="1">Cytoplasm</location>
    </subcellularLocation>
</comment>
<dbReference type="CDD" id="cd00106">
    <property type="entry name" value="KISc"/>
    <property type="match status" value="1"/>
</dbReference>
<dbReference type="PANTHER" id="PTHR47969:SF15">
    <property type="entry name" value="CHROMOSOME-ASSOCIATED KINESIN KIF4A-RELATED"/>
    <property type="match status" value="1"/>
</dbReference>
<evidence type="ECO:0000256" key="3">
    <source>
        <dbReference type="ARBA" id="ARBA00022741"/>
    </source>
</evidence>
<accession>A0AAD5LZ17</accession>
<keyword evidence="2" id="KW-0963">Cytoplasm</keyword>
<name>A0AAD5LZ17_PYTIN</name>
<protein>
    <recommendedName>
        <fullName evidence="9">Kinesin motor domain-containing protein</fullName>
    </recommendedName>
</protein>
<dbReference type="GO" id="GO:0051231">
    <property type="term" value="P:spindle elongation"/>
    <property type="evidence" value="ECO:0007669"/>
    <property type="project" value="TreeGrafter"/>
</dbReference>
<dbReference type="GO" id="GO:0007052">
    <property type="term" value="P:mitotic spindle organization"/>
    <property type="evidence" value="ECO:0007669"/>
    <property type="project" value="TreeGrafter"/>
</dbReference>
<organism evidence="10 11">
    <name type="scientific">Pythium insidiosum</name>
    <name type="common">Pythiosis disease agent</name>
    <dbReference type="NCBI Taxonomy" id="114742"/>
    <lineage>
        <taxon>Eukaryota</taxon>
        <taxon>Sar</taxon>
        <taxon>Stramenopiles</taxon>
        <taxon>Oomycota</taxon>
        <taxon>Peronosporomycetes</taxon>
        <taxon>Pythiales</taxon>
        <taxon>Pythiaceae</taxon>
        <taxon>Pythium</taxon>
    </lineage>
</organism>
<dbReference type="InterPro" id="IPR001752">
    <property type="entry name" value="Kinesin_motor_dom"/>
</dbReference>
<evidence type="ECO:0000256" key="1">
    <source>
        <dbReference type="ARBA" id="ARBA00004496"/>
    </source>
</evidence>
<feature type="compositionally biased region" description="Low complexity" evidence="8">
    <location>
        <begin position="1"/>
        <end position="14"/>
    </location>
</feature>
<feature type="compositionally biased region" description="Low complexity" evidence="8">
    <location>
        <begin position="720"/>
        <end position="733"/>
    </location>
</feature>
<keyword evidence="3 6" id="KW-0547">Nucleotide-binding</keyword>
<dbReference type="GO" id="GO:0005524">
    <property type="term" value="F:ATP binding"/>
    <property type="evidence" value="ECO:0007669"/>
    <property type="project" value="UniProtKB-UniRule"/>
</dbReference>
<dbReference type="PROSITE" id="PS00411">
    <property type="entry name" value="KINESIN_MOTOR_1"/>
    <property type="match status" value="1"/>
</dbReference>
<evidence type="ECO:0000256" key="2">
    <source>
        <dbReference type="ARBA" id="ARBA00022490"/>
    </source>
</evidence>
<feature type="region of interest" description="Disordered" evidence="8">
    <location>
        <begin position="851"/>
        <end position="879"/>
    </location>
</feature>
<dbReference type="InterPro" id="IPR027640">
    <property type="entry name" value="Kinesin-like_fam"/>
</dbReference>
<dbReference type="InterPro" id="IPR027417">
    <property type="entry name" value="P-loop_NTPase"/>
</dbReference>
<dbReference type="EMBL" id="JAKCXM010000220">
    <property type="protein sequence ID" value="KAJ0398332.1"/>
    <property type="molecule type" value="Genomic_DNA"/>
</dbReference>
<comment type="caution">
    <text evidence="10">The sequence shown here is derived from an EMBL/GenBank/DDBJ whole genome shotgun (WGS) entry which is preliminary data.</text>
</comment>
<dbReference type="GO" id="GO:0005737">
    <property type="term" value="C:cytoplasm"/>
    <property type="evidence" value="ECO:0007669"/>
    <property type="project" value="UniProtKB-SubCell"/>
</dbReference>